<proteinExistence type="predicted"/>
<keyword evidence="2" id="KW-1185">Reference proteome</keyword>
<name>A0A175W311_9PEZI</name>
<protein>
    <submittedName>
        <fullName evidence="1">Ankyrin repeat protein L81</fullName>
    </submittedName>
</protein>
<dbReference type="OrthoDB" id="5221014at2759"/>
<sequence length="206" mass="23456">MAAVRLNTTALRQLQLHGAKLDLVDTSGRGILYYLAKWVTPEQIALYSALGLQGFDPDIRDTIGDTALDMFSLRMRGGLGLCNWESTQALAFGFLALVVEIRERNWSSGQSLETRDRLLADGSHQRLKRWLGWQWQRLRNHPELSDMPWDKDDVWFDKFSDDEGGQVDYDISSLFDLGCEGRQESGLEQDTGDDGEFYDALEYLVL</sequence>
<evidence type="ECO:0000313" key="2">
    <source>
        <dbReference type="Proteomes" id="UP000078237"/>
    </source>
</evidence>
<dbReference type="Proteomes" id="UP000078237">
    <property type="component" value="Unassembled WGS sequence"/>
</dbReference>
<organism evidence="1 2">
    <name type="scientific">Madurella mycetomatis</name>
    <dbReference type="NCBI Taxonomy" id="100816"/>
    <lineage>
        <taxon>Eukaryota</taxon>
        <taxon>Fungi</taxon>
        <taxon>Dikarya</taxon>
        <taxon>Ascomycota</taxon>
        <taxon>Pezizomycotina</taxon>
        <taxon>Sordariomycetes</taxon>
        <taxon>Sordariomycetidae</taxon>
        <taxon>Sordariales</taxon>
        <taxon>Sordariales incertae sedis</taxon>
        <taxon>Madurella</taxon>
    </lineage>
</organism>
<dbReference type="VEuPathDB" id="FungiDB:MMYC01_205966"/>
<evidence type="ECO:0000313" key="1">
    <source>
        <dbReference type="EMBL" id="KXX77640.1"/>
    </source>
</evidence>
<gene>
    <name evidence="1" type="ORF">MMYC01_205966</name>
</gene>
<dbReference type="AlphaFoldDB" id="A0A175W311"/>
<accession>A0A175W311</accession>
<comment type="caution">
    <text evidence="1">The sequence shown here is derived from an EMBL/GenBank/DDBJ whole genome shotgun (WGS) entry which is preliminary data.</text>
</comment>
<dbReference type="EMBL" id="LCTW02000151">
    <property type="protein sequence ID" value="KXX77640.1"/>
    <property type="molecule type" value="Genomic_DNA"/>
</dbReference>
<reference evidence="1 2" key="1">
    <citation type="journal article" date="2016" name="Genome Announc.">
        <title>Genome Sequence of Madurella mycetomatis mm55, Isolated from a Human Mycetoma Case in Sudan.</title>
        <authorList>
            <person name="Smit S."/>
            <person name="Derks M.F."/>
            <person name="Bervoets S."/>
            <person name="Fahal A."/>
            <person name="van Leeuwen W."/>
            <person name="van Belkum A."/>
            <person name="van de Sande W.W."/>
        </authorList>
    </citation>
    <scope>NUCLEOTIDE SEQUENCE [LARGE SCALE GENOMIC DNA]</scope>
    <source>
        <strain evidence="2">mm55</strain>
    </source>
</reference>